<sequence length="486" mass="54516">MGREIRVRFAPSPTGPLHIGGARSALFNWLLARKEGGKLILRIEDTDLERSTRESEENIKASLRWLGLDWDEGIDAGGDYGPYRQTERLDLYRQYTDKLLASGQAYYCFCTEEELEAERQAQMERGETPRYTGRCRNLPAADRERLAAAGHKPTVRFHVPENQQIIFKDMVRDTVSFDSNGVGDFVIVKSDGIPVYNYAVVLDDALMKITHVIRAEEHLSNTPRQILIYQALGLPLPQFGHISLILGKDRTKMSKRHGATSVEQYKKLGYLPAGIVNFLALLGWAPPGEQELFSADELINQFSMDRVAKNPAVFDVDKLNYINAYYMKQAAPELVTELALPHLQAAGYIGEHLPADRKEWLVKVVAELQGYISYAAQITEHIDVFFNDEFEFESDEAHAIMQDADVAKVIDVFKARLEALDPLAPAAVQAILKGITKELKLGGKKVYMPLRIAITGKMHGPELINLIPLIGKERTLARIASLLAKV</sequence>
<feature type="short sequence motif" description="'KMSKS' region" evidence="11">
    <location>
        <begin position="252"/>
        <end position="256"/>
    </location>
</feature>
<evidence type="ECO:0000256" key="3">
    <source>
        <dbReference type="ARBA" id="ARBA00011245"/>
    </source>
</evidence>
<dbReference type="InterPro" id="IPR045462">
    <property type="entry name" value="aa-tRNA-synth_I_cd-bd"/>
</dbReference>
<dbReference type="OrthoDB" id="9801560at2"/>
<dbReference type="Gene3D" id="1.10.10.350">
    <property type="match status" value="1"/>
</dbReference>
<evidence type="ECO:0000256" key="9">
    <source>
        <dbReference type="ARBA" id="ARBA00023146"/>
    </source>
</evidence>
<reference evidence="14 15" key="1">
    <citation type="submission" date="2019-02" db="EMBL/GenBank/DDBJ databases">
        <title>Closed genome of Sporomusa termitida DSM 4440.</title>
        <authorList>
            <person name="Poehlein A."/>
            <person name="Daniel R."/>
        </authorList>
    </citation>
    <scope>NUCLEOTIDE SEQUENCE [LARGE SCALE GENOMIC DNA]</scope>
    <source>
        <strain evidence="14 15">DSM 4440</strain>
    </source>
</reference>
<dbReference type="InterPro" id="IPR014729">
    <property type="entry name" value="Rossmann-like_a/b/a_fold"/>
</dbReference>
<proteinExistence type="inferred from homology"/>
<dbReference type="PANTHER" id="PTHR43311">
    <property type="entry name" value="GLUTAMATE--TRNA LIGASE"/>
    <property type="match status" value="1"/>
</dbReference>
<dbReference type="PANTHER" id="PTHR43311:SF2">
    <property type="entry name" value="GLUTAMATE--TRNA LIGASE, MITOCHONDRIAL-RELATED"/>
    <property type="match status" value="1"/>
</dbReference>
<keyword evidence="4 11" id="KW-0963">Cytoplasm</keyword>
<comment type="subcellular location">
    <subcellularLocation>
        <location evidence="1 11">Cytoplasm</location>
    </subcellularLocation>
</comment>
<comment type="catalytic activity">
    <reaction evidence="10 11">
        <text>tRNA(Glu) + L-glutamate + ATP = L-glutamyl-tRNA(Glu) + AMP + diphosphate</text>
        <dbReference type="Rhea" id="RHEA:23540"/>
        <dbReference type="Rhea" id="RHEA-COMP:9663"/>
        <dbReference type="Rhea" id="RHEA-COMP:9680"/>
        <dbReference type="ChEBI" id="CHEBI:29985"/>
        <dbReference type="ChEBI" id="CHEBI:30616"/>
        <dbReference type="ChEBI" id="CHEBI:33019"/>
        <dbReference type="ChEBI" id="CHEBI:78442"/>
        <dbReference type="ChEBI" id="CHEBI:78520"/>
        <dbReference type="ChEBI" id="CHEBI:456215"/>
        <dbReference type="EC" id="6.1.1.17"/>
    </reaction>
</comment>
<feature type="binding site" evidence="11">
    <location>
        <position position="255"/>
    </location>
    <ligand>
        <name>ATP</name>
        <dbReference type="ChEBI" id="CHEBI:30616"/>
    </ligand>
</feature>
<dbReference type="InterPro" id="IPR000924">
    <property type="entry name" value="Glu/Gln-tRNA-synth"/>
</dbReference>
<dbReference type="GO" id="GO:0000049">
    <property type="term" value="F:tRNA binding"/>
    <property type="evidence" value="ECO:0007669"/>
    <property type="project" value="InterPro"/>
</dbReference>
<dbReference type="EC" id="6.1.1.17" evidence="11"/>
<dbReference type="AlphaFoldDB" id="A0A517DN49"/>
<dbReference type="InterPro" id="IPR020058">
    <property type="entry name" value="Glu/Gln-tRNA-synth_Ib_cat-dom"/>
</dbReference>
<feature type="domain" description="Glutamyl/glutaminyl-tRNA synthetase class Ib catalytic" evidence="12">
    <location>
        <begin position="4"/>
        <end position="320"/>
    </location>
</feature>
<evidence type="ECO:0000256" key="8">
    <source>
        <dbReference type="ARBA" id="ARBA00022917"/>
    </source>
</evidence>
<keyword evidence="6 11" id="KW-0547">Nucleotide-binding</keyword>
<feature type="short sequence motif" description="'HIGH' region" evidence="11">
    <location>
        <begin position="11"/>
        <end position="21"/>
    </location>
</feature>
<organism evidence="14 15">
    <name type="scientific">Sporomusa termitida</name>
    <dbReference type="NCBI Taxonomy" id="2377"/>
    <lineage>
        <taxon>Bacteria</taxon>
        <taxon>Bacillati</taxon>
        <taxon>Bacillota</taxon>
        <taxon>Negativicutes</taxon>
        <taxon>Selenomonadales</taxon>
        <taxon>Sporomusaceae</taxon>
        <taxon>Sporomusa</taxon>
    </lineage>
</organism>
<evidence type="ECO:0000256" key="6">
    <source>
        <dbReference type="ARBA" id="ARBA00022741"/>
    </source>
</evidence>
<evidence type="ECO:0000256" key="10">
    <source>
        <dbReference type="ARBA" id="ARBA00048351"/>
    </source>
</evidence>
<dbReference type="Pfam" id="PF19269">
    <property type="entry name" value="Anticodon_2"/>
    <property type="match status" value="1"/>
</dbReference>
<dbReference type="RefSeq" id="WP_144348502.1">
    <property type="nucleotide sequence ID" value="NZ_CP036259.1"/>
</dbReference>
<comment type="function">
    <text evidence="11">Catalyzes the attachment of glutamate to tRNA(Glu) in a two-step reaction: glutamate is first activated by ATP to form Glu-AMP and then transferred to the acceptor end of tRNA(Glu).</text>
</comment>
<evidence type="ECO:0000313" key="14">
    <source>
        <dbReference type="EMBL" id="QDR78778.1"/>
    </source>
</evidence>
<evidence type="ECO:0000256" key="2">
    <source>
        <dbReference type="ARBA" id="ARBA00007894"/>
    </source>
</evidence>
<comment type="subunit">
    <text evidence="3 11">Monomer.</text>
</comment>
<keyword evidence="9 11" id="KW-0030">Aminoacyl-tRNA synthetase</keyword>
<dbReference type="SUPFAM" id="SSF52374">
    <property type="entry name" value="Nucleotidylyl transferase"/>
    <property type="match status" value="1"/>
</dbReference>
<dbReference type="CDD" id="cd00808">
    <property type="entry name" value="GluRS_core"/>
    <property type="match status" value="1"/>
</dbReference>
<dbReference type="SUPFAM" id="SSF48163">
    <property type="entry name" value="An anticodon-binding domain of class I aminoacyl-tRNA synthetases"/>
    <property type="match status" value="1"/>
</dbReference>
<dbReference type="FunFam" id="3.40.50.620:FF:000007">
    <property type="entry name" value="Glutamate--tRNA ligase"/>
    <property type="match status" value="1"/>
</dbReference>
<dbReference type="Pfam" id="PF00749">
    <property type="entry name" value="tRNA-synt_1c"/>
    <property type="match status" value="1"/>
</dbReference>
<keyword evidence="7 11" id="KW-0067">ATP-binding</keyword>
<dbReference type="Gene3D" id="3.40.50.620">
    <property type="entry name" value="HUPs"/>
    <property type="match status" value="1"/>
</dbReference>
<protein>
    <recommendedName>
        <fullName evidence="11">Glutamate--tRNA ligase</fullName>
        <ecNumber evidence="11">6.1.1.17</ecNumber>
    </recommendedName>
    <alternativeName>
        <fullName evidence="11">Glutamyl-tRNA synthetase</fullName>
        <shortName evidence="11">GluRS</shortName>
    </alternativeName>
</protein>
<evidence type="ECO:0000259" key="13">
    <source>
        <dbReference type="Pfam" id="PF19269"/>
    </source>
</evidence>
<gene>
    <name evidence="11 14" type="primary">gltX</name>
    <name evidence="14" type="ORF">SPTER_00220</name>
</gene>
<dbReference type="Proteomes" id="UP000320776">
    <property type="component" value="Chromosome"/>
</dbReference>
<dbReference type="GO" id="GO:0006424">
    <property type="term" value="P:glutamyl-tRNA aminoacylation"/>
    <property type="evidence" value="ECO:0007669"/>
    <property type="project" value="UniProtKB-UniRule"/>
</dbReference>
<dbReference type="GO" id="GO:0005524">
    <property type="term" value="F:ATP binding"/>
    <property type="evidence" value="ECO:0007669"/>
    <property type="project" value="UniProtKB-UniRule"/>
</dbReference>
<dbReference type="PRINTS" id="PR00987">
    <property type="entry name" value="TRNASYNTHGLU"/>
</dbReference>
<dbReference type="GO" id="GO:0008270">
    <property type="term" value="F:zinc ion binding"/>
    <property type="evidence" value="ECO:0007669"/>
    <property type="project" value="InterPro"/>
</dbReference>
<dbReference type="InterPro" id="IPR001412">
    <property type="entry name" value="aa-tRNA-synth_I_CS"/>
</dbReference>
<comment type="caution">
    <text evidence="11">Lacks conserved residue(s) required for the propagation of feature annotation.</text>
</comment>
<keyword evidence="5 11" id="KW-0436">Ligase</keyword>
<dbReference type="KEGG" id="sted:SPTER_00220"/>
<dbReference type="InterPro" id="IPR049940">
    <property type="entry name" value="GluQ/Sye"/>
</dbReference>
<feature type="domain" description="Aminoacyl-tRNA synthetase class I anticodon-binding" evidence="13">
    <location>
        <begin position="336"/>
        <end position="481"/>
    </location>
</feature>
<evidence type="ECO:0000256" key="5">
    <source>
        <dbReference type="ARBA" id="ARBA00022598"/>
    </source>
</evidence>
<dbReference type="InterPro" id="IPR033910">
    <property type="entry name" value="GluRS_core"/>
</dbReference>
<dbReference type="GO" id="GO:0005829">
    <property type="term" value="C:cytosol"/>
    <property type="evidence" value="ECO:0007669"/>
    <property type="project" value="TreeGrafter"/>
</dbReference>
<comment type="similarity">
    <text evidence="2 11">Belongs to the class-I aminoacyl-tRNA synthetase family. Glutamate--tRNA ligase type 1 subfamily.</text>
</comment>
<dbReference type="InterPro" id="IPR008925">
    <property type="entry name" value="aa_tRNA-synth_I_cd-bd_sf"/>
</dbReference>
<dbReference type="EMBL" id="CP036259">
    <property type="protein sequence ID" value="QDR78778.1"/>
    <property type="molecule type" value="Genomic_DNA"/>
</dbReference>
<name>A0A517DN49_9FIRM</name>
<accession>A0A517DN49</accession>
<dbReference type="NCBIfam" id="TIGR00464">
    <property type="entry name" value="gltX_bact"/>
    <property type="match status" value="1"/>
</dbReference>
<evidence type="ECO:0000256" key="4">
    <source>
        <dbReference type="ARBA" id="ARBA00022490"/>
    </source>
</evidence>
<dbReference type="HAMAP" id="MF_00022">
    <property type="entry name" value="Glu_tRNA_synth_type1"/>
    <property type="match status" value="1"/>
</dbReference>
<evidence type="ECO:0000256" key="11">
    <source>
        <dbReference type="HAMAP-Rule" id="MF_00022"/>
    </source>
</evidence>
<keyword evidence="15" id="KW-1185">Reference proteome</keyword>
<keyword evidence="8 11" id="KW-0648">Protein biosynthesis</keyword>
<dbReference type="GO" id="GO:0004818">
    <property type="term" value="F:glutamate-tRNA ligase activity"/>
    <property type="evidence" value="ECO:0007669"/>
    <property type="project" value="UniProtKB-UniRule"/>
</dbReference>
<evidence type="ECO:0000256" key="1">
    <source>
        <dbReference type="ARBA" id="ARBA00004496"/>
    </source>
</evidence>
<dbReference type="PROSITE" id="PS00178">
    <property type="entry name" value="AA_TRNA_LIGASE_I"/>
    <property type="match status" value="1"/>
</dbReference>
<evidence type="ECO:0000313" key="15">
    <source>
        <dbReference type="Proteomes" id="UP000320776"/>
    </source>
</evidence>
<evidence type="ECO:0000256" key="7">
    <source>
        <dbReference type="ARBA" id="ARBA00022840"/>
    </source>
</evidence>
<dbReference type="InterPro" id="IPR004527">
    <property type="entry name" value="Glu-tRNA-ligase_bac/mito"/>
</dbReference>
<dbReference type="InterPro" id="IPR020751">
    <property type="entry name" value="aa-tRNA-synth_I_codon-bd_sub2"/>
</dbReference>
<evidence type="ECO:0000259" key="12">
    <source>
        <dbReference type="Pfam" id="PF00749"/>
    </source>
</evidence>